<dbReference type="AlphaFoldDB" id="A0A3D9RZ48"/>
<protein>
    <submittedName>
        <fullName evidence="2">Uncharacterized protein DUF3570</fullName>
    </submittedName>
</protein>
<comment type="caution">
    <text evidence="2">The sequence shown here is derived from an EMBL/GenBank/DDBJ whole genome shotgun (WGS) entry which is preliminary data.</text>
</comment>
<reference evidence="2 3" key="1">
    <citation type="submission" date="2018-08" db="EMBL/GenBank/DDBJ databases">
        <title>Genomic Encyclopedia of Type Strains, Phase III (KMG-III): the genomes of soil and plant-associated and newly described type strains.</title>
        <authorList>
            <person name="Whitman W."/>
        </authorList>
    </citation>
    <scope>NUCLEOTIDE SEQUENCE [LARGE SCALE GENOMIC DNA]</scope>
    <source>
        <strain evidence="2 3">325-5</strain>
    </source>
</reference>
<dbReference type="InterPro" id="IPR021953">
    <property type="entry name" value="DUF3570"/>
</dbReference>
<sequence>MEGNQVVVVDVINLNNMKKIIIPVVFLFSFVGFSQTSKDLNKNYTKRVLENAEVDLISSFYSQDGDNAAVTGGIGTEKLTDIATNITVSIPLNANDVLTIDGTISAYTSASSSNVNPFDGGGNTSNRFDYDDDDKGTISAKSAASTNVNTNNLGNSISNSSGGSPWVESSGASKSDVWASGDIGYSHYSADRNSIVGVHLNFANEFDYTSFGFGGSFTKLFNEKNTEIDLKGNVYFDSWQPVYPTEIKAYKEANSNLNAGFFTGVDILNKNGTIINKNGPTVWSPFNTNLIDNKSRNTYSVSLSFFQILSKKAQVSLFLDLVKQDGWLANPMQRVYFGDKANYFIGNASSIPNYTSKSNTDVFQLADDIERLPTTRFKIPVGARFNYYINEAVSLRTYYRYYYDDWGITAHTANIELPIKISDTFTLYPTYRYYTQTAADYFAPYEENLSTSDYYTSDYDLSEFNSNQFGFGISYTDIFTSRRIWKLGLKSIDLKYSNYKRNTGLTAGIVNVGFKFVMD</sequence>
<proteinExistence type="predicted"/>
<organism evidence="2 3">
    <name type="scientific">Lutibacter oceani</name>
    <dbReference type="NCBI Taxonomy" id="1853311"/>
    <lineage>
        <taxon>Bacteria</taxon>
        <taxon>Pseudomonadati</taxon>
        <taxon>Bacteroidota</taxon>
        <taxon>Flavobacteriia</taxon>
        <taxon>Flavobacteriales</taxon>
        <taxon>Flavobacteriaceae</taxon>
        <taxon>Lutibacter</taxon>
    </lineage>
</organism>
<keyword evidence="1" id="KW-0812">Transmembrane</keyword>
<dbReference type="Pfam" id="PF12094">
    <property type="entry name" value="DUF3570"/>
    <property type="match status" value="1"/>
</dbReference>
<evidence type="ECO:0000313" key="2">
    <source>
        <dbReference type="EMBL" id="REE81915.1"/>
    </source>
</evidence>
<name>A0A3D9RZ48_9FLAO</name>
<keyword evidence="3" id="KW-1185">Reference proteome</keyword>
<evidence type="ECO:0000256" key="1">
    <source>
        <dbReference type="SAM" id="Phobius"/>
    </source>
</evidence>
<accession>A0A3D9RZ48</accession>
<evidence type="ECO:0000313" key="3">
    <source>
        <dbReference type="Proteomes" id="UP000256429"/>
    </source>
</evidence>
<feature type="transmembrane region" description="Helical" evidence="1">
    <location>
        <begin position="20"/>
        <end position="37"/>
    </location>
</feature>
<keyword evidence="1" id="KW-1133">Transmembrane helix</keyword>
<dbReference type="EMBL" id="QTTQ01000010">
    <property type="protein sequence ID" value="REE81915.1"/>
    <property type="molecule type" value="Genomic_DNA"/>
</dbReference>
<gene>
    <name evidence="2" type="ORF">BX611_1457</name>
</gene>
<dbReference type="Proteomes" id="UP000256429">
    <property type="component" value="Unassembled WGS sequence"/>
</dbReference>
<keyword evidence="1" id="KW-0472">Membrane</keyword>